<feature type="domain" description="Sodium/calcium exchanger membrane region" evidence="6">
    <location>
        <begin position="55"/>
        <end position="206"/>
    </location>
</feature>
<feature type="transmembrane region" description="Helical" evidence="5">
    <location>
        <begin position="86"/>
        <end position="109"/>
    </location>
</feature>
<dbReference type="RefSeq" id="WP_096802333.1">
    <property type="nucleotide sequence ID" value="NZ_CP023563.1"/>
</dbReference>
<feature type="transmembrane region" description="Helical" evidence="5">
    <location>
        <begin position="378"/>
        <end position="396"/>
    </location>
</feature>
<dbReference type="GO" id="GO:0005886">
    <property type="term" value="C:plasma membrane"/>
    <property type="evidence" value="ECO:0007669"/>
    <property type="project" value="TreeGrafter"/>
</dbReference>
<dbReference type="Proteomes" id="UP000218165">
    <property type="component" value="Chromosome"/>
</dbReference>
<keyword evidence="3 5" id="KW-1133">Transmembrane helix</keyword>
<evidence type="ECO:0000256" key="3">
    <source>
        <dbReference type="ARBA" id="ARBA00022989"/>
    </source>
</evidence>
<dbReference type="KEGG" id="brz:CFK38_06415"/>
<dbReference type="PANTHER" id="PTHR37958">
    <property type="entry name" value="SODIUM-POTASSIUM/PROTON ANTIPORTER CHAA"/>
    <property type="match status" value="1"/>
</dbReference>
<dbReference type="GO" id="GO:0015385">
    <property type="term" value="F:sodium:proton antiporter activity"/>
    <property type="evidence" value="ECO:0007669"/>
    <property type="project" value="TreeGrafter"/>
</dbReference>
<proteinExistence type="predicted"/>
<reference evidence="8" key="1">
    <citation type="submission" date="2017-09" db="EMBL/GenBank/DDBJ databases">
        <title>Brachybacterium sp. VM2412.</title>
        <authorList>
            <person name="Tak E.J."/>
            <person name="Bae J.-W."/>
        </authorList>
    </citation>
    <scope>NUCLEOTIDE SEQUENCE [LARGE SCALE GENOMIC DNA]</scope>
    <source>
        <strain evidence="8">VM2412</strain>
    </source>
</reference>
<feature type="transmembrane region" description="Helical" evidence="5">
    <location>
        <begin position="52"/>
        <end position="74"/>
    </location>
</feature>
<keyword evidence="2 5" id="KW-0812">Transmembrane</keyword>
<dbReference type="PANTHER" id="PTHR37958:SF1">
    <property type="entry name" value="SODIUM-POTASSIUM_PROTON ANTIPORTER CHAA"/>
    <property type="match status" value="1"/>
</dbReference>
<sequence>MSSHSAAPTPSDRGPVAAILTRGAIVRLLLGWASVGAITLAAPLLAVPLSSAALVLVLAAIVAVIVVAAGGVVQQAEALARRLGDPYGTLVLTLSIVVIEVVLIAAVMQGPGDHATIARDSVMAVSMIIMNLVLGLCLLVGGLRHGSLAAHRVGTSAYLVMLVALSALAFALPATLGAGGSYAPAQALVIAGLTVALYAVFLWRQTGAQAAEFQEVTVPAAGAPGGRAPVPDDGTAPPPLRQLLAVHRAELLARSALLIATVLPIVLLSHHMADLLDDASARLGAPAALGGVLIALIVFTPESITAVRAALAGEVQRVVNLCHGALVSTLALTIPTVLVIGLLTGAPVVLAASPPNLLLLAATLAVAAISAAAPRMTALHGAVHLLLFGVYALMLFR</sequence>
<evidence type="ECO:0000256" key="2">
    <source>
        <dbReference type="ARBA" id="ARBA00022692"/>
    </source>
</evidence>
<evidence type="ECO:0000256" key="4">
    <source>
        <dbReference type="ARBA" id="ARBA00023136"/>
    </source>
</evidence>
<dbReference type="EMBL" id="CP023563">
    <property type="protein sequence ID" value="ATG51197.1"/>
    <property type="molecule type" value="Genomic_DNA"/>
</dbReference>
<keyword evidence="8" id="KW-1185">Reference proteome</keyword>
<accession>A0A291GLZ3</accession>
<organism evidence="7 8">
    <name type="scientific">Brachybacterium vulturis</name>
    <dbReference type="NCBI Taxonomy" id="2017484"/>
    <lineage>
        <taxon>Bacteria</taxon>
        <taxon>Bacillati</taxon>
        <taxon>Actinomycetota</taxon>
        <taxon>Actinomycetes</taxon>
        <taxon>Micrococcales</taxon>
        <taxon>Dermabacteraceae</taxon>
        <taxon>Brachybacterium</taxon>
    </lineage>
</organism>
<feature type="transmembrane region" description="Helical" evidence="5">
    <location>
        <begin position="155"/>
        <end position="176"/>
    </location>
</feature>
<feature type="transmembrane region" description="Helical" evidence="5">
    <location>
        <begin position="349"/>
        <end position="371"/>
    </location>
</feature>
<comment type="subcellular location">
    <subcellularLocation>
        <location evidence="1">Membrane</location>
        <topology evidence="1">Multi-pass membrane protein</topology>
    </subcellularLocation>
</comment>
<evidence type="ECO:0000256" key="5">
    <source>
        <dbReference type="SAM" id="Phobius"/>
    </source>
</evidence>
<feature type="domain" description="Sodium/calcium exchanger membrane region" evidence="6">
    <location>
        <begin position="256"/>
        <end position="396"/>
    </location>
</feature>
<dbReference type="Pfam" id="PF01699">
    <property type="entry name" value="Na_Ca_ex"/>
    <property type="match status" value="2"/>
</dbReference>
<evidence type="ECO:0000259" key="6">
    <source>
        <dbReference type="Pfam" id="PF01699"/>
    </source>
</evidence>
<feature type="transmembrane region" description="Helical" evidence="5">
    <location>
        <begin position="251"/>
        <end position="273"/>
    </location>
</feature>
<evidence type="ECO:0000256" key="1">
    <source>
        <dbReference type="ARBA" id="ARBA00004141"/>
    </source>
</evidence>
<feature type="transmembrane region" description="Helical" evidence="5">
    <location>
        <begin position="28"/>
        <end position="46"/>
    </location>
</feature>
<evidence type="ECO:0000313" key="7">
    <source>
        <dbReference type="EMBL" id="ATG51197.1"/>
    </source>
</evidence>
<name>A0A291GLZ3_9MICO</name>
<keyword evidence="4 5" id="KW-0472">Membrane</keyword>
<feature type="transmembrane region" description="Helical" evidence="5">
    <location>
        <begin position="121"/>
        <end position="143"/>
    </location>
</feature>
<dbReference type="GO" id="GO:0015386">
    <property type="term" value="F:potassium:proton antiporter activity"/>
    <property type="evidence" value="ECO:0007669"/>
    <property type="project" value="TreeGrafter"/>
</dbReference>
<gene>
    <name evidence="7" type="ORF">CFK38_06415</name>
</gene>
<feature type="transmembrane region" description="Helical" evidence="5">
    <location>
        <begin position="182"/>
        <end position="203"/>
    </location>
</feature>
<feature type="transmembrane region" description="Helical" evidence="5">
    <location>
        <begin position="321"/>
        <end position="343"/>
    </location>
</feature>
<evidence type="ECO:0000313" key="8">
    <source>
        <dbReference type="Proteomes" id="UP000218165"/>
    </source>
</evidence>
<dbReference type="AlphaFoldDB" id="A0A291GLZ3"/>
<dbReference type="InterPro" id="IPR004837">
    <property type="entry name" value="NaCa_Exmemb"/>
</dbReference>
<protein>
    <submittedName>
        <fullName evidence="7">Calcium:proton antiporter</fullName>
    </submittedName>
</protein>
<dbReference type="OrthoDB" id="3531445at2"/>
<dbReference type="InterPro" id="IPR052946">
    <property type="entry name" value="Alkaline_pH_Ca-Antiporter"/>
</dbReference>
<feature type="transmembrane region" description="Helical" evidence="5">
    <location>
        <begin position="279"/>
        <end position="300"/>
    </location>
</feature>